<name>A0ACA9LT09_9GLOM</name>
<reference evidence="1" key="1">
    <citation type="submission" date="2021-06" db="EMBL/GenBank/DDBJ databases">
        <authorList>
            <person name="Kallberg Y."/>
            <person name="Tangrot J."/>
            <person name="Rosling A."/>
        </authorList>
    </citation>
    <scope>NUCLEOTIDE SEQUENCE</scope>
    <source>
        <strain evidence="1">28 12/20/2015</strain>
    </source>
</reference>
<keyword evidence="2" id="KW-1185">Reference proteome</keyword>
<accession>A0ACA9LT09</accession>
<dbReference type="Proteomes" id="UP000789366">
    <property type="component" value="Unassembled WGS sequence"/>
</dbReference>
<feature type="non-terminal residue" evidence="1">
    <location>
        <position position="1"/>
    </location>
</feature>
<evidence type="ECO:0000313" key="2">
    <source>
        <dbReference type="Proteomes" id="UP000789366"/>
    </source>
</evidence>
<evidence type="ECO:0000313" key="1">
    <source>
        <dbReference type="EMBL" id="CAG8544026.1"/>
    </source>
</evidence>
<organism evidence="1 2">
    <name type="scientific">Cetraspora pellucida</name>
    <dbReference type="NCBI Taxonomy" id="1433469"/>
    <lineage>
        <taxon>Eukaryota</taxon>
        <taxon>Fungi</taxon>
        <taxon>Fungi incertae sedis</taxon>
        <taxon>Mucoromycota</taxon>
        <taxon>Glomeromycotina</taxon>
        <taxon>Glomeromycetes</taxon>
        <taxon>Diversisporales</taxon>
        <taxon>Gigasporaceae</taxon>
        <taxon>Cetraspora</taxon>
    </lineage>
</organism>
<sequence>SDSPLPSRSGKKLISLFTAILRGVNGRGSNSPSKDANNSNCTSGAKTRVPSIQDFEIIKPISRGAFGKVYLARKKTTGDLYAIKILKKADMVRKNMVNHVLAERR</sequence>
<protein>
    <submittedName>
        <fullName evidence="1">1789_t:CDS:1</fullName>
    </submittedName>
</protein>
<comment type="caution">
    <text evidence="1">The sequence shown here is derived from an EMBL/GenBank/DDBJ whole genome shotgun (WGS) entry which is preliminary data.</text>
</comment>
<proteinExistence type="predicted"/>
<gene>
    <name evidence="1" type="ORF">SPELUC_LOCUS4926</name>
</gene>
<dbReference type="EMBL" id="CAJVPW010004695">
    <property type="protein sequence ID" value="CAG8544026.1"/>
    <property type="molecule type" value="Genomic_DNA"/>
</dbReference>